<protein>
    <recommendedName>
        <fullName evidence="3">NAD glycohydrolase translocation F5/8 type C domain-containing protein</fullName>
    </recommendedName>
</protein>
<organism evidence="4 5">
    <name type="scientific">Allobranchiibius huperziae</name>
    <dbReference type="NCBI Taxonomy" id="1874116"/>
    <lineage>
        <taxon>Bacteria</taxon>
        <taxon>Bacillati</taxon>
        <taxon>Actinomycetota</taxon>
        <taxon>Actinomycetes</taxon>
        <taxon>Micrococcales</taxon>
        <taxon>Dermacoccaceae</taxon>
        <taxon>Allobranchiibius</taxon>
    </lineage>
</organism>
<feature type="domain" description="NAD glycohydrolase translocation F5/8 type C" evidence="3">
    <location>
        <begin position="94"/>
        <end position="245"/>
    </location>
</feature>
<keyword evidence="2" id="KW-1133">Transmembrane helix</keyword>
<dbReference type="Pfam" id="PF25302">
    <property type="entry name" value="NADase_transloc"/>
    <property type="match status" value="1"/>
</dbReference>
<dbReference type="EMBL" id="JACCFW010000001">
    <property type="protein sequence ID" value="NYJ76335.1"/>
    <property type="molecule type" value="Genomic_DNA"/>
</dbReference>
<sequence length="247" mass="28019">MRQRLTQPRSRPQSGRRGHGHDSRLPIGRSFNRLGKYLAISTAGAIATIVIGTFLLQPLGVEGRTQDAANRIWWIAKHPSLEVRPTCKDTGYYHRRSPDNADAIDYYHQSRDDEYIYTNTYDGKRQTAWVEYGWGTHGKNGDTISWDFAHKENIKLLCVTNGLAKNIQAYRDTGTIKTVQIRGCGATPRMQDLKEFTDTSSDAWENPQEIDMSCTTDKLIFDISAIYPAQDRNNVDEVGISEVTFWG</sequence>
<comment type="caution">
    <text evidence="4">The sequence shown here is derived from an EMBL/GenBank/DDBJ whole genome shotgun (WGS) entry which is preliminary data.</text>
</comment>
<reference evidence="4 5" key="1">
    <citation type="submission" date="2020-07" db="EMBL/GenBank/DDBJ databases">
        <title>Sequencing the genomes of 1000 actinobacteria strains.</title>
        <authorList>
            <person name="Klenk H.-P."/>
        </authorList>
    </citation>
    <scope>NUCLEOTIDE SEQUENCE [LARGE SCALE GENOMIC DNA]</scope>
    <source>
        <strain evidence="4 5">DSM 29531</strain>
    </source>
</reference>
<feature type="compositionally biased region" description="Polar residues" evidence="1">
    <location>
        <begin position="1"/>
        <end position="13"/>
    </location>
</feature>
<dbReference type="RefSeq" id="WP_179483400.1">
    <property type="nucleotide sequence ID" value="NZ_JACCFW010000001.1"/>
</dbReference>
<dbReference type="InterPro" id="IPR057561">
    <property type="entry name" value="NADase_transloc"/>
</dbReference>
<name>A0A853DQD8_9MICO</name>
<feature type="transmembrane region" description="Helical" evidence="2">
    <location>
        <begin position="37"/>
        <end position="56"/>
    </location>
</feature>
<keyword evidence="5" id="KW-1185">Reference proteome</keyword>
<evidence type="ECO:0000256" key="2">
    <source>
        <dbReference type="SAM" id="Phobius"/>
    </source>
</evidence>
<evidence type="ECO:0000313" key="5">
    <source>
        <dbReference type="Proteomes" id="UP000571817"/>
    </source>
</evidence>
<dbReference type="Proteomes" id="UP000571817">
    <property type="component" value="Unassembled WGS sequence"/>
</dbReference>
<evidence type="ECO:0000256" key="1">
    <source>
        <dbReference type="SAM" id="MobiDB-lite"/>
    </source>
</evidence>
<evidence type="ECO:0000313" key="4">
    <source>
        <dbReference type="EMBL" id="NYJ76335.1"/>
    </source>
</evidence>
<gene>
    <name evidence="4" type="ORF">HNR15_003298</name>
</gene>
<evidence type="ECO:0000259" key="3">
    <source>
        <dbReference type="Pfam" id="PF25302"/>
    </source>
</evidence>
<feature type="region of interest" description="Disordered" evidence="1">
    <location>
        <begin position="1"/>
        <end position="27"/>
    </location>
</feature>
<accession>A0A853DQD8</accession>
<dbReference type="NCBIfam" id="NF047619">
    <property type="entry name" value="NADase_discoid"/>
    <property type="match status" value="1"/>
</dbReference>
<keyword evidence="2" id="KW-0812">Transmembrane</keyword>
<keyword evidence="2" id="KW-0472">Membrane</keyword>
<proteinExistence type="predicted"/>
<dbReference type="AlphaFoldDB" id="A0A853DQD8"/>